<evidence type="ECO:0000313" key="9">
    <source>
        <dbReference type="EMBL" id="CAD8577822.1"/>
    </source>
</evidence>
<dbReference type="Gene3D" id="3.40.50.12780">
    <property type="entry name" value="N-terminal domain of ligase-like"/>
    <property type="match status" value="1"/>
</dbReference>
<gene>
    <name evidence="9" type="ORF">MSP1404_LOCUS1394</name>
</gene>
<dbReference type="InterPro" id="IPR042099">
    <property type="entry name" value="ANL_N_sf"/>
</dbReference>
<dbReference type="CDD" id="cd05966">
    <property type="entry name" value="ACS"/>
    <property type="match status" value="1"/>
</dbReference>
<feature type="domain" description="AMP-binding enzyme C-terminal" evidence="7">
    <location>
        <begin position="553"/>
        <end position="631"/>
    </location>
</feature>
<dbReference type="EMBL" id="HBEV01001740">
    <property type="protein sequence ID" value="CAD8577822.1"/>
    <property type="molecule type" value="Transcribed_RNA"/>
</dbReference>
<feature type="domain" description="AMP-dependent synthetase/ligase" evidence="6">
    <location>
        <begin position="105"/>
        <end position="492"/>
    </location>
</feature>
<dbReference type="PROSITE" id="PS00455">
    <property type="entry name" value="AMP_BINDING"/>
    <property type="match status" value="1"/>
</dbReference>
<dbReference type="Pfam" id="PF00501">
    <property type="entry name" value="AMP-binding"/>
    <property type="match status" value="1"/>
</dbReference>
<reference evidence="9" key="1">
    <citation type="submission" date="2021-01" db="EMBL/GenBank/DDBJ databases">
        <authorList>
            <person name="Corre E."/>
            <person name="Pelletier E."/>
            <person name="Niang G."/>
            <person name="Scheremetjew M."/>
            <person name="Finn R."/>
            <person name="Kale V."/>
            <person name="Holt S."/>
            <person name="Cochrane G."/>
            <person name="Meng A."/>
            <person name="Brown T."/>
            <person name="Cohen L."/>
        </authorList>
    </citation>
    <scope>NUCLEOTIDE SEQUENCE</scope>
    <source>
        <strain evidence="9">CCMP494</strain>
    </source>
</reference>
<evidence type="ECO:0000259" key="8">
    <source>
        <dbReference type="Pfam" id="PF16177"/>
    </source>
</evidence>
<evidence type="ECO:0000256" key="3">
    <source>
        <dbReference type="ARBA" id="ARBA00022598"/>
    </source>
</evidence>
<proteinExistence type="inferred from homology"/>
<dbReference type="GO" id="GO:0019427">
    <property type="term" value="P:acetyl-CoA biosynthetic process from acetate"/>
    <property type="evidence" value="ECO:0007669"/>
    <property type="project" value="InterPro"/>
</dbReference>
<dbReference type="Gene3D" id="3.30.300.30">
    <property type="match status" value="1"/>
</dbReference>
<dbReference type="NCBIfam" id="TIGR02188">
    <property type="entry name" value="Ac_CoA_lig_AcsA"/>
    <property type="match status" value="1"/>
</dbReference>
<name>A0A7S0KFS7_MICPS</name>
<evidence type="ECO:0000256" key="5">
    <source>
        <dbReference type="ARBA" id="ARBA00022840"/>
    </source>
</evidence>
<organism evidence="9">
    <name type="scientific">Micromonas pusilla</name>
    <name type="common">Picoplanktonic green alga</name>
    <name type="synonym">Chromulina pusilla</name>
    <dbReference type="NCBI Taxonomy" id="38833"/>
    <lineage>
        <taxon>Eukaryota</taxon>
        <taxon>Viridiplantae</taxon>
        <taxon>Chlorophyta</taxon>
        <taxon>Mamiellophyceae</taxon>
        <taxon>Mamiellales</taxon>
        <taxon>Mamiellaceae</taxon>
        <taxon>Micromonas</taxon>
    </lineage>
</organism>
<dbReference type="EC" id="6.2.1.1" evidence="2"/>
<protein>
    <recommendedName>
        <fullName evidence="2">acetate--CoA ligase</fullName>
        <ecNumber evidence="2">6.2.1.1</ecNumber>
    </recommendedName>
</protein>
<dbReference type="InterPro" id="IPR020845">
    <property type="entry name" value="AMP-binding_CS"/>
</dbReference>
<evidence type="ECO:0000256" key="2">
    <source>
        <dbReference type="ARBA" id="ARBA00013275"/>
    </source>
</evidence>
<dbReference type="InterPro" id="IPR000873">
    <property type="entry name" value="AMP-dep_synth/lig_dom"/>
</dbReference>
<accession>A0A7S0KFS7</accession>
<evidence type="ECO:0000256" key="1">
    <source>
        <dbReference type="ARBA" id="ARBA00006432"/>
    </source>
</evidence>
<dbReference type="PANTHER" id="PTHR24095">
    <property type="entry name" value="ACETYL-COENZYME A SYNTHETASE"/>
    <property type="match status" value="1"/>
</dbReference>
<keyword evidence="5" id="KW-0067">ATP-binding</keyword>
<dbReference type="GO" id="GO:0003987">
    <property type="term" value="F:acetate-CoA ligase activity"/>
    <property type="evidence" value="ECO:0007669"/>
    <property type="project" value="UniProtKB-EC"/>
</dbReference>
<dbReference type="AlphaFoldDB" id="A0A7S0KFS7"/>
<keyword evidence="4" id="KW-0547">Nucleotide-binding</keyword>
<dbReference type="FunFam" id="3.40.50.12780:FF:000001">
    <property type="entry name" value="Acetyl-coenzyme A synthetase"/>
    <property type="match status" value="1"/>
</dbReference>
<dbReference type="HAMAP" id="MF_01123">
    <property type="entry name" value="Ac_CoA_synth"/>
    <property type="match status" value="1"/>
</dbReference>
<evidence type="ECO:0000259" key="7">
    <source>
        <dbReference type="Pfam" id="PF13193"/>
    </source>
</evidence>
<dbReference type="SUPFAM" id="SSF56801">
    <property type="entry name" value="Acetyl-CoA synthetase-like"/>
    <property type="match status" value="1"/>
</dbReference>
<dbReference type="InterPro" id="IPR011904">
    <property type="entry name" value="Ac_CoA_lig"/>
</dbReference>
<sequence length="676" mass="73834">MDSVNDVAAKAAQVSEAGQKHLYPPPADLAAAAHVKSLDEYKAMYRQSIDDPETFFGNMARQFHWEKPFDSVGPVYNFDLNKGPIKIDWFQGGKTNICYNALDRHVAAGHGSDVAILWEGNSPDEQASHTYDDVLTAVKKFANVLKSKGVRKGDTVTLYMPMVVELAVACLACARIGAIHSVVFGGFSPEAIRGRMADAQSKVVVTCDAVMRGPKPVQLKTQVDAALELGKDDFTVQSVVVFKRLAGECPMVDGRDTWWHDEMASVTADCECEWVESEHPLFMLYTSGSTGKPKGIVHSTAGYMLGSWATFKYVFDYKPGEVYWCTADIGWITGHSYIVYGPLLERATTVMFEGVPTYPDAGRCWAICEKHKVNQFYTAPTAVRALMKAGDDFVTKHDRSSLRILGSVGEPINPEAWRWYYSVVGEERCPIVDTYWQTETGSFMITPLPGATPLKPGSATLPFFGVEPVVLDDKGVELEGEASGFLAIKKPWPSASRSCYGDHARFESVYYSMFKGYYVAGDGCRRDADGYYWITGRVDDVINVSGHRMGTAEVESALVLHPACSEAAVVGMPHEIKGAGIYCYVVLKDGQVASDELAAGLKAIVRKEIGPIATPDAIQFSEGLPKTRSGKIMRRILRKLAENPAIDTAELGDISTLADPGIVALLKDGAMKLAGK</sequence>
<keyword evidence="3" id="KW-0436">Ligase</keyword>
<comment type="similarity">
    <text evidence="1">Belongs to the ATP-dependent AMP-binding enzyme family.</text>
</comment>
<dbReference type="GO" id="GO:0005524">
    <property type="term" value="F:ATP binding"/>
    <property type="evidence" value="ECO:0007669"/>
    <property type="project" value="UniProtKB-KW"/>
</dbReference>
<dbReference type="Pfam" id="PF16177">
    <property type="entry name" value="ACAS_N"/>
    <property type="match status" value="1"/>
</dbReference>
<evidence type="ECO:0000259" key="6">
    <source>
        <dbReference type="Pfam" id="PF00501"/>
    </source>
</evidence>
<dbReference type="InterPro" id="IPR045851">
    <property type="entry name" value="AMP-bd_C_sf"/>
</dbReference>
<dbReference type="Pfam" id="PF13193">
    <property type="entry name" value="AMP-binding_C"/>
    <property type="match status" value="1"/>
</dbReference>
<feature type="domain" description="Acetyl-coenzyme A synthetase N-terminal" evidence="8">
    <location>
        <begin position="41"/>
        <end position="101"/>
    </location>
</feature>
<evidence type="ECO:0000256" key="4">
    <source>
        <dbReference type="ARBA" id="ARBA00022741"/>
    </source>
</evidence>
<dbReference type="GO" id="GO:0016208">
    <property type="term" value="F:AMP binding"/>
    <property type="evidence" value="ECO:0007669"/>
    <property type="project" value="InterPro"/>
</dbReference>
<dbReference type="InterPro" id="IPR032387">
    <property type="entry name" value="ACAS_N"/>
</dbReference>
<dbReference type="InterPro" id="IPR025110">
    <property type="entry name" value="AMP-bd_C"/>
</dbReference>
<dbReference type="NCBIfam" id="NF001208">
    <property type="entry name" value="PRK00174.1"/>
    <property type="match status" value="1"/>
</dbReference>
<dbReference type="FunFam" id="3.30.300.30:FF:000004">
    <property type="entry name" value="Acetyl-coenzyme A synthetase"/>
    <property type="match status" value="1"/>
</dbReference>
<dbReference type="PANTHER" id="PTHR24095:SF14">
    <property type="entry name" value="ACETYL-COENZYME A SYNTHETASE 1"/>
    <property type="match status" value="1"/>
</dbReference>